<dbReference type="VEuPathDB" id="TriTrypDB:TM35_000491090"/>
<evidence type="ECO:0000256" key="1">
    <source>
        <dbReference type="SAM" id="MobiDB-lite"/>
    </source>
</evidence>
<evidence type="ECO:0000313" key="3">
    <source>
        <dbReference type="Proteomes" id="UP000192257"/>
    </source>
</evidence>
<comment type="caution">
    <text evidence="2">The sequence shown here is derived from an EMBL/GenBank/DDBJ whole genome shotgun (WGS) entry which is preliminary data.</text>
</comment>
<name>A0A1X0NI08_9TRYP</name>
<sequence length="107" mass="11664">MIPAPLNDPCIAASFSEANRIAKRTWTPTVWEQRATIMRGSVAFTVQNNLQSQEEDIPLFIISLKLQKKKKQRVAIYANNGRHDGAKGAANSNISGGPEKPTAADTT</sequence>
<dbReference type="GeneID" id="39990291"/>
<dbReference type="AlphaFoldDB" id="A0A1X0NI08"/>
<dbReference type="EMBL" id="NBCO01000049">
    <property type="protein sequence ID" value="ORC84103.1"/>
    <property type="molecule type" value="Genomic_DNA"/>
</dbReference>
<gene>
    <name evidence="2" type="ORF">TM35_000491090</name>
</gene>
<organism evidence="2 3">
    <name type="scientific">Trypanosoma theileri</name>
    <dbReference type="NCBI Taxonomy" id="67003"/>
    <lineage>
        <taxon>Eukaryota</taxon>
        <taxon>Discoba</taxon>
        <taxon>Euglenozoa</taxon>
        <taxon>Kinetoplastea</taxon>
        <taxon>Metakinetoplastina</taxon>
        <taxon>Trypanosomatida</taxon>
        <taxon>Trypanosomatidae</taxon>
        <taxon>Trypanosoma</taxon>
    </lineage>
</organism>
<dbReference type="Proteomes" id="UP000192257">
    <property type="component" value="Unassembled WGS sequence"/>
</dbReference>
<reference evidence="2 3" key="1">
    <citation type="submission" date="2017-03" db="EMBL/GenBank/DDBJ databases">
        <title>An alternative strategy for trypanosome survival in the mammalian bloodstream revealed through genome and transcriptome analysis of the ubiquitous bovine parasite Trypanosoma (Megatrypanum) theileri.</title>
        <authorList>
            <person name="Kelly S."/>
            <person name="Ivens A."/>
            <person name="Mott A."/>
            <person name="O'Neill E."/>
            <person name="Emms D."/>
            <person name="Macleod O."/>
            <person name="Voorheis P."/>
            <person name="Matthews J."/>
            <person name="Matthews K."/>
            <person name="Carrington M."/>
        </authorList>
    </citation>
    <scope>NUCLEOTIDE SEQUENCE [LARGE SCALE GENOMIC DNA]</scope>
    <source>
        <strain evidence="2">Edinburgh</strain>
    </source>
</reference>
<evidence type="ECO:0000313" key="2">
    <source>
        <dbReference type="EMBL" id="ORC84103.1"/>
    </source>
</evidence>
<proteinExistence type="predicted"/>
<accession>A0A1X0NI08</accession>
<protein>
    <submittedName>
        <fullName evidence="2">Uncharacterized protein</fullName>
    </submittedName>
</protein>
<feature type="region of interest" description="Disordered" evidence="1">
    <location>
        <begin position="79"/>
        <end position="107"/>
    </location>
</feature>
<dbReference type="RefSeq" id="XP_028878169.1">
    <property type="nucleotide sequence ID" value="XM_029030511.1"/>
</dbReference>
<keyword evidence="3" id="KW-1185">Reference proteome</keyword>